<evidence type="ECO:0000313" key="3">
    <source>
        <dbReference type="Proteomes" id="UP000002985"/>
    </source>
</evidence>
<gene>
    <name evidence="2" type="ORF">KSU1_C0846</name>
</gene>
<evidence type="ECO:0000259" key="1">
    <source>
        <dbReference type="Pfam" id="PF02481"/>
    </source>
</evidence>
<protein>
    <recommendedName>
        <fullName evidence="1">Smf/DprA SLOG domain-containing protein</fullName>
    </recommendedName>
</protein>
<proteinExistence type="predicted"/>
<dbReference type="OrthoDB" id="273460at2"/>
<dbReference type="Proteomes" id="UP000002985">
    <property type="component" value="Unassembled WGS sequence"/>
</dbReference>
<sequence>MATNHDHNRRGEAFFPPNELCRNSITKNASPLPQNNLHYIGNKQILEHFKIAFLCSRKCPANIILKSYDWAVEQREKGVCVISGFHSKIEKDVLHYLLKGNQPIILVLARGLKKRLEPELEEALNKNRLLLISPFNENVKRVTVETANQRNRLMAELADEIFVAYAAQGGNIEKLITDISHTGKTISSFNYDIK</sequence>
<accession>I3IL47</accession>
<keyword evidence="3" id="KW-1185">Reference proteome</keyword>
<comment type="caution">
    <text evidence="2">The sequence shown here is derived from an EMBL/GenBank/DDBJ whole genome shotgun (WGS) entry which is preliminary data.</text>
</comment>
<feature type="domain" description="Smf/DprA SLOG" evidence="1">
    <location>
        <begin position="35"/>
        <end position="168"/>
    </location>
</feature>
<dbReference type="GO" id="GO:0009294">
    <property type="term" value="P:DNA-mediated transformation"/>
    <property type="evidence" value="ECO:0007669"/>
    <property type="project" value="InterPro"/>
</dbReference>
<reference evidence="2 3" key="1">
    <citation type="journal article" date="2012" name="FEBS Lett.">
        <title>Anammox organism KSU-1 expresses a NirK-type copper-containing nitrite reductase instead of a NirS-type with cytochrome cd1.</title>
        <authorList>
            <person name="Hira D."/>
            <person name="Toh H."/>
            <person name="Migita C.T."/>
            <person name="Okubo H."/>
            <person name="Nishiyama T."/>
            <person name="Hattori M."/>
            <person name="Furukawa K."/>
            <person name="Fujii T."/>
        </authorList>
    </citation>
    <scope>NUCLEOTIDE SEQUENCE [LARGE SCALE GENOMIC DNA]</scope>
</reference>
<dbReference type="SUPFAM" id="SSF102405">
    <property type="entry name" value="MCP/YpsA-like"/>
    <property type="match status" value="1"/>
</dbReference>
<dbReference type="eggNOG" id="COG0758">
    <property type="taxonomic scope" value="Bacteria"/>
</dbReference>
<dbReference type="AlphaFoldDB" id="I3IL47"/>
<name>I3IL47_9BACT</name>
<dbReference type="Gene3D" id="3.40.50.450">
    <property type="match status" value="1"/>
</dbReference>
<dbReference type="EMBL" id="BAFH01000003">
    <property type="protein sequence ID" value="GAB62442.1"/>
    <property type="molecule type" value="Genomic_DNA"/>
</dbReference>
<dbReference type="InterPro" id="IPR057666">
    <property type="entry name" value="DrpA_SLOG"/>
</dbReference>
<dbReference type="STRING" id="247490.KSU1_C0846"/>
<dbReference type="Pfam" id="PF02481">
    <property type="entry name" value="DNA_processg_A"/>
    <property type="match status" value="1"/>
</dbReference>
<evidence type="ECO:0000313" key="2">
    <source>
        <dbReference type="EMBL" id="GAB62442.1"/>
    </source>
</evidence>
<organism evidence="2 3">
    <name type="scientific">Candidatus Jettenia caeni</name>
    <dbReference type="NCBI Taxonomy" id="247490"/>
    <lineage>
        <taxon>Bacteria</taxon>
        <taxon>Pseudomonadati</taxon>
        <taxon>Planctomycetota</taxon>
        <taxon>Candidatus Brocadiia</taxon>
        <taxon>Candidatus Brocadiales</taxon>
        <taxon>Candidatus Brocadiaceae</taxon>
        <taxon>Candidatus Jettenia</taxon>
    </lineage>
</organism>